<keyword evidence="3" id="KW-1133">Transmembrane helix</keyword>
<evidence type="ECO:0000256" key="3">
    <source>
        <dbReference type="ARBA" id="ARBA00022989"/>
    </source>
</evidence>
<dbReference type="EMBL" id="FOLO01000011">
    <property type="protein sequence ID" value="SFC53446.1"/>
    <property type="molecule type" value="Genomic_DNA"/>
</dbReference>
<feature type="signal peptide" evidence="5">
    <location>
        <begin position="1"/>
        <end position="24"/>
    </location>
</feature>
<dbReference type="Gene3D" id="1.20.120.960">
    <property type="entry name" value="Histidine kinase NarX, sensor domain"/>
    <property type="match status" value="1"/>
</dbReference>
<comment type="subcellular location">
    <subcellularLocation>
        <location evidence="1">Membrane</location>
        <topology evidence="1">Multi-pass membrane protein</topology>
    </subcellularLocation>
</comment>
<feature type="chain" id="PRO_5011560485" evidence="5">
    <location>
        <begin position="25"/>
        <end position="272"/>
    </location>
</feature>
<gene>
    <name evidence="7" type="ORF">SAMN02745724_01900</name>
</gene>
<evidence type="ECO:0000256" key="2">
    <source>
        <dbReference type="ARBA" id="ARBA00022692"/>
    </source>
</evidence>
<proteinExistence type="predicted"/>
<reference evidence="7 8" key="1">
    <citation type="submission" date="2016-10" db="EMBL/GenBank/DDBJ databases">
        <authorList>
            <person name="de Groot N.N."/>
        </authorList>
    </citation>
    <scope>NUCLEOTIDE SEQUENCE [LARGE SCALE GENOMIC DNA]</scope>
    <source>
        <strain evidence="7 8">DSM 6059</strain>
    </source>
</reference>
<evidence type="ECO:0000256" key="4">
    <source>
        <dbReference type="ARBA" id="ARBA00023136"/>
    </source>
</evidence>
<keyword evidence="8" id="KW-1185">Reference proteome</keyword>
<dbReference type="RefSeq" id="WP_091983127.1">
    <property type="nucleotide sequence ID" value="NZ_FOLO01000011.1"/>
</dbReference>
<name>A0A1I1JY79_9GAMM</name>
<dbReference type="OrthoDB" id="952521at2"/>
<dbReference type="InterPro" id="IPR042295">
    <property type="entry name" value="NarX-like_N_sf"/>
</dbReference>
<dbReference type="Pfam" id="PF13675">
    <property type="entry name" value="PilJ"/>
    <property type="match status" value="2"/>
</dbReference>
<dbReference type="STRING" id="1123010.SAMN02745724_01900"/>
<dbReference type="GO" id="GO:0016020">
    <property type="term" value="C:membrane"/>
    <property type="evidence" value="ECO:0007669"/>
    <property type="project" value="UniProtKB-SubCell"/>
</dbReference>
<accession>A0A1I1JY79</accession>
<keyword evidence="2" id="KW-0812">Transmembrane</keyword>
<dbReference type="Proteomes" id="UP000198862">
    <property type="component" value="Unassembled WGS sequence"/>
</dbReference>
<evidence type="ECO:0000313" key="8">
    <source>
        <dbReference type="Proteomes" id="UP000198862"/>
    </source>
</evidence>
<dbReference type="AlphaFoldDB" id="A0A1I1JY79"/>
<evidence type="ECO:0000256" key="1">
    <source>
        <dbReference type="ARBA" id="ARBA00004141"/>
    </source>
</evidence>
<keyword evidence="5" id="KW-0732">Signal</keyword>
<keyword evidence="4" id="KW-0472">Membrane</keyword>
<feature type="domain" description="NarX-like N-terminal" evidence="6">
    <location>
        <begin position="22"/>
        <end position="112"/>
    </location>
</feature>
<evidence type="ECO:0000256" key="5">
    <source>
        <dbReference type="SAM" id="SignalP"/>
    </source>
</evidence>
<dbReference type="InterPro" id="IPR029095">
    <property type="entry name" value="NarX-like_N"/>
</dbReference>
<sequence length="272" mass="31302">MKKILLIPIFMSLLLLSNSGNSKALSTEQAISTAGSQRMLSQRIAKNYILISSRITPDEATEELDESAANFEMNLHKLKISIQDDAMSKKALQELNKGWREFREFALREPKRENTPEIVKRSGELLNLANNLVIALEFKSATKSAVLINISGRQRMLSQRLAMFYLAGFSGYNEDKYHEEMRDTAKEFSDALVYLIDIPENPEQIKTALNDVNNQWSFYQSRFIKKKKARYVPRVIQVITETILQDMDQVTELYKREDFAKTIFSESMKIAL</sequence>
<organism evidence="7 8">
    <name type="scientific">Pseudoalteromonas denitrificans DSM 6059</name>
    <dbReference type="NCBI Taxonomy" id="1123010"/>
    <lineage>
        <taxon>Bacteria</taxon>
        <taxon>Pseudomonadati</taxon>
        <taxon>Pseudomonadota</taxon>
        <taxon>Gammaproteobacteria</taxon>
        <taxon>Alteromonadales</taxon>
        <taxon>Pseudoalteromonadaceae</taxon>
        <taxon>Pseudoalteromonas</taxon>
    </lineage>
</organism>
<protein>
    <submittedName>
        <fullName evidence="7">Type IV pili methyl-accepting chemotaxis transducer N-term</fullName>
    </submittedName>
</protein>
<evidence type="ECO:0000313" key="7">
    <source>
        <dbReference type="EMBL" id="SFC53446.1"/>
    </source>
</evidence>
<feature type="domain" description="NarX-like N-terminal" evidence="6">
    <location>
        <begin position="139"/>
        <end position="222"/>
    </location>
</feature>
<evidence type="ECO:0000259" key="6">
    <source>
        <dbReference type="Pfam" id="PF13675"/>
    </source>
</evidence>